<feature type="transmembrane region" description="Helical" evidence="1">
    <location>
        <begin position="304"/>
        <end position="321"/>
    </location>
</feature>
<dbReference type="InterPro" id="IPR036445">
    <property type="entry name" value="GPCR_2_extracell_dom_sf"/>
</dbReference>
<dbReference type="RefSeq" id="XP_005110157.2">
    <property type="nucleotide sequence ID" value="XM_005110100.2"/>
</dbReference>
<feature type="transmembrane region" description="Helical" evidence="1">
    <location>
        <begin position="267"/>
        <end position="292"/>
    </location>
</feature>
<feature type="transmembrane region" description="Helical" evidence="1">
    <location>
        <begin position="147"/>
        <end position="169"/>
    </location>
</feature>
<keyword evidence="1" id="KW-1133">Transmembrane helix</keyword>
<sequence>MDKKMSTRSPVTEADCLASSTPSYSGYSTSESCPLVWEGEVCWPQTSAGDTAFVPCANGFTTTTRYCHFDGEWGYLSSTDCDDDMSSLYPNNFTYSYEYDTDLSSHYLTLEKVSTLLKIVSVIVVLAALVTWVVVWVKRRHISPYRYASFVVIFAAALLFQTMQMSFNIYHHSIGSYYNDIASCLFFEIFPSVLQLLITCCLLAYLLFCVVVALRHSVPCKNILIGILCAVGFSLLWSVIYIIVLFATSGNDCIYAVYRTHLHFVIAVPKILVLVLLIVLDIVIIVSSFFLDNERYKESRDYRLIRYSSLTVLLSTLYIAAQEVMLLLFRTVPHHLNEPRSLAFITAYRVLYDSTYIVLALLLCFLDLEVLSMCPCACVKLDSGYGGSLEFQPLAKPEAPAPEAEDKSSHVSTFELDLTPRIGLQVKNQYGAIPERP</sequence>
<feature type="transmembrane region" description="Helical" evidence="1">
    <location>
        <begin position="341"/>
        <end position="366"/>
    </location>
</feature>
<name>A0ABM0K6X4_APLCA</name>
<feature type="transmembrane region" description="Helical" evidence="1">
    <location>
        <begin position="115"/>
        <end position="135"/>
    </location>
</feature>
<reference evidence="4" key="1">
    <citation type="submission" date="2025-08" db="UniProtKB">
        <authorList>
            <consortium name="RefSeq"/>
        </authorList>
    </citation>
    <scope>IDENTIFICATION</scope>
</reference>
<evidence type="ECO:0000313" key="4">
    <source>
        <dbReference type="RefSeq" id="XP_005110157.2"/>
    </source>
</evidence>
<feature type="transmembrane region" description="Helical" evidence="1">
    <location>
        <begin position="223"/>
        <end position="247"/>
    </location>
</feature>
<feature type="domain" description="G-protein coupled receptors family 2 profile 1" evidence="2">
    <location>
        <begin position="15"/>
        <end position="85"/>
    </location>
</feature>
<dbReference type="PANTHER" id="PTHR45620">
    <property type="entry name" value="PDF RECEPTOR-LIKE PROTEIN-RELATED"/>
    <property type="match status" value="1"/>
</dbReference>
<accession>A0ABM0K6X4</accession>
<evidence type="ECO:0000256" key="1">
    <source>
        <dbReference type="SAM" id="Phobius"/>
    </source>
</evidence>
<dbReference type="Gene3D" id="4.10.1240.10">
    <property type="entry name" value="GPCR, family 2, extracellular hormone receptor domain"/>
    <property type="match status" value="1"/>
</dbReference>
<dbReference type="SMART" id="SM00008">
    <property type="entry name" value="HormR"/>
    <property type="match status" value="1"/>
</dbReference>
<protein>
    <submittedName>
        <fullName evidence="4">Vasoactive intestinal polypeptide receptor</fullName>
    </submittedName>
</protein>
<evidence type="ECO:0000259" key="2">
    <source>
        <dbReference type="PROSITE" id="PS50227"/>
    </source>
</evidence>
<dbReference type="Pfam" id="PF02793">
    <property type="entry name" value="HRM"/>
    <property type="match status" value="1"/>
</dbReference>
<dbReference type="InterPro" id="IPR050332">
    <property type="entry name" value="GPCR_2"/>
</dbReference>
<keyword evidence="4" id="KW-0675">Receptor</keyword>
<proteinExistence type="predicted"/>
<organism evidence="3 4">
    <name type="scientific">Aplysia californica</name>
    <name type="common">California sea hare</name>
    <dbReference type="NCBI Taxonomy" id="6500"/>
    <lineage>
        <taxon>Eukaryota</taxon>
        <taxon>Metazoa</taxon>
        <taxon>Spiralia</taxon>
        <taxon>Lophotrochozoa</taxon>
        <taxon>Mollusca</taxon>
        <taxon>Gastropoda</taxon>
        <taxon>Heterobranchia</taxon>
        <taxon>Euthyneura</taxon>
        <taxon>Tectipleura</taxon>
        <taxon>Aplysiida</taxon>
        <taxon>Aplysioidea</taxon>
        <taxon>Aplysiidae</taxon>
        <taxon>Aplysia</taxon>
    </lineage>
</organism>
<keyword evidence="1" id="KW-0472">Membrane</keyword>
<dbReference type="GeneID" id="101847616"/>
<keyword evidence="3" id="KW-1185">Reference proteome</keyword>
<gene>
    <name evidence="4" type="primary">LOC101847616</name>
</gene>
<dbReference type="SUPFAM" id="SSF111418">
    <property type="entry name" value="Hormone receptor domain"/>
    <property type="match status" value="1"/>
</dbReference>
<dbReference type="PROSITE" id="PS50227">
    <property type="entry name" value="G_PROTEIN_RECEP_F2_3"/>
    <property type="match status" value="1"/>
</dbReference>
<evidence type="ECO:0000313" key="3">
    <source>
        <dbReference type="Proteomes" id="UP000694888"/>
    </source>
</evidence>
<dbReference type="Proteomes" id="UP000694888">
    <property type="component" value="Unplaced"/>
</dbReference>
<dbReference type="InterPro" id="IPR001879">
    <property type="entry name" value="GPCR_2_extracellular_dom"/>
</dbReference>
<keyword evidence="1" id="KW-0812">Transmembrane</keyword>
<feature type="transmembrane region" description="Helical" evidence="1">
    <location>
        <begin position="189"/>
        <end position="214"/>
    </location>
</feature>